<evidence type="ECO:0000313" key="1">
    <source>
        <dbReference type="EMBL" id="MBR0659925.1"/>
    </source>
</evidence>
<comment type="caution">
    <text evidence="1">The sequence shown here is derived from an EMBL/GenBank/DDBJ whole genome shotgun (WGS) entry which is preliminary data.</text>
</comment>
<dbReference type="Proteomes" id="UP001138708">
    <property type="component" value="Unassembled WGS sequence"/>
</dbReference>
<reference evidence="1" key="3">
    <citation type="journal article" date="2021" name="Syst. Appl. Microbiol.">
        <title>Roseomonas hellenica sp. nov., isolated from roots of wild-growing Alkanna tinctoria.</title>
        <authorList>
            <person name="Rat A."/>
            <person name="Naranjo H.D."/>
            <person name="Lebbe L."/>
            <person name="Cnockaert M."/>
            <person name="Krigas N."/>
            <person name="Grigoriadou K."/>
            <person name="Maloupa E."/>
            <person name="Willems A."/>
        </authorList>
    </citation>
    <scope>NUCLEOTIDE SEQUENCE</scope>
    <source>
        <strain evidence="1">LMG 31161</strain>
    </source>
</reference>
<evidence type="ECO:0000313" key="3">
    <source>
        <dbReference type="Proteomes" id="UP000746741"/>
    </source>
</evidence>
<name>A0A9X9WHW5_9PROT</name>
<evidence type="ECO:0000313" key="4">
    <source>
        <dbReference type="Proteomes" id="UP001138708"/>
    </source>
</evidence>
<sequence length="293" mass="30299">MDLAAAFAACRTEADFYRVQIEAETLLAPAEIAAQAPEMLADPARGWLERLHGSLRRIGPSAAPFRRRALADAVTLFEGPSTPGVARTLVVAFAGIAQRMNIPTAVFLQALPAERCDVVMLRDPARAAFLTGVPGYAADLRALAVRLAEDVPLAAYADGMRCIGTSAGGAAALCFGLLAGARRAVSVDGAHPAALRLRFAEGADRGALDAAIAGVEPRGTALLSAYGAFHPQDGLRARLLALGLPGARSVGIAVQGGHGLLAPLLAAGALPRFLSEFLLADTPPEAMPDPWQA</sequence>
<accession>A0A9X9WHW5</accession>
<reference evidence="2 3" key="2">
    <citation type="submission" date="2020-02" db="EMBL/GenBank/DDBJ databases">
        <authorList>
            <person name="Sun Q."/>
            <person name="Inoue M."/>
        </authorList>
    </citation>
    <scope>NUCLEOTIDE SEQUENCE [LARGE SCALE GENOMIC DNA]</scope>
    <source>
        <strain evidence="2 3">KCTC 22478</strain>
    </source>
</reference>
<dbReference type="EMBL" id="JAAEDK010000023">
    <property type="protein sequence ID" value="MBR0659925.1"/>
    <property type="molecule type" value="Genomic_DNA"/>
</dbReference>
<proteinExistence type="predicted"/>
<dbReference type="Proteomes" id="UP000746741">
    <property type="component" value="Unassembled WGS sequence"/>
</dbReference>
<reference evidence="1" key="1">
    <citation type="submission" date="2020-01" db="EMBL/GenBank/DDBJ databases">
        <authorList>
            <person name="Rat A."/>
        </authorList>
    </citation>
    <scope>NUCLEOTIDE SEQUENCE</scope>
    <source>
        <strain evidence="1">LMG 31161</strain>
    </source>
</reference>
<gene>
    <name evidence="2" type="ORF">GWK15_05900</name>
    <name evidence="1" type="ORF">GXW75_11750</name>
</gene>
<keyword evidence="3" id="KW-1185">Reference proteome</keyword>
<evidence type="ECO:0000313" key="2">
    <source>
        <dbReference type="EMBL" id="NKE16468.1"/>
    </source>
</evidence>
<protein>
    <submittedName>
        <fullName evidence="1">Uncharacterized protein</fullName>
    </submittedName>
</protein>
<dbReference type="EMBL" id="JAAVUP010000001">
    <property type="protein sequence ID" value="NKE16468.1"/>
    <property type="molecule type" value="Genomic_DNA"/>
</dbReference>
<organism evidence="1 4">
    <name type="scientific">Neoroseomonas oryzicola</name>
    <dbReference type="NCBI Taxonomy" id="535904"/>
    <lineage>
        <taxon>Bacteria</taxon>
        <taxon>Pseudomonadati</taxon>
        <taxon>Pseudomonadota</taxon>
        <taxon>Alphaproteobacteria</taxon>
        <taxon>Acetobacterales</taxon>
        <taxon>Acetobacteraceae</taxon>
        <taxon>Neoroseomonas</taxon>
    </lineage>
</organism>
<dbReference type="RefSeq" id="WP_168039985.1">
    <property type="nucleotide sequence ID" value="NZ_JAAEDK010000023.1"/>
</dbReference>
<dbReference type="AlphaFoldDB" id="A0A9X9WHW5"/>